<reference evidence="2" key="2">
    <citation type="journal article" date="2015" name="Fish Shellfish Immunol.">
        <title>Early steps in the European eel (Anguilla anguilla)-Vibrio vulnificus interaction in the gills: Role of the RtxA13 toxin.</title>
        <authorList>
            <person name="Callol A."/>
            <person name="Pajuelo D."/>
            <person name="Ebbesson L."/>
            <person name="Teles M."/>
            <person name="MacKenzie S."/>
            <person name="Amaro C."/>
        </authorList>
    </citation>
    <scope>NUCLEOTIDE SEQUENCE</scope>
</reference>
<feature type="transmembrane region" description="Helical" evidence="1">
    <location>
        <begin position="15"/>
        <end position="36"/>
    </location>
</feature>
<reference evidence="2" key="1">
    <citation type="submission" date="2014-11" db="EMBL/GenBank/DDBJ databases">
        <authorList>
            <person name="Amaro Gonzalez C."/>
        </authorList>
    </citation>
    <scope>NUCLEOTIDE SEQUENCE</scope>
</reference>
<keyword evidence="1" id="KW-1133">Transmembrane helix</keyword>
<evidence type="ECO:0000313" key="2">
    <source>
        <dbReference type="EMBL" id="JAH67299.1"/>
    </source>
</evidence>
<keyword evidence="1" id="KW-0812">Transmembrane</keyword>
<protein>
    <submittedName>
        <fullName evidence="2">Uncharacterized protein</fullName>
    </submittedName>
</protein>
<dbReference type="AlphaFoldDB" id="A0A0E9UN76"/>
<name>A0A0E9UN76_ANGAN</name>
<accession>A0A0E9UN76</accession>
<proteinExistence type="predicted"/>
<evidence type="ECO:0000256" key="1">
    <source>
        <dbReference type="SAM" id="Phobius"/>
    </source>
</evidence>
<dbReference type="EMBL" id="GBXM01041278">
    <property type="protein sequence ID" value="JAH67299.1"/>
    <property type="molecule type" value="Transcribed_RNA"/>
</dbReference>
<organism evidence="2">
    <name type="scientific">Anguilla anguilla</name>
    <name type="common">European freshwater eel</name>
    <name type="synonym">Muraena anguilla</name>
    <dbReference type="NCBI Taxonomy" id="7936"/>
    <lineage>
        <taxon>Eukaryota</taxon>
        <taxon>Metazoa</taxon>
        <taxon>Chordata</taxon>
        <taxon>Craniata</taxon>
        <taxon>Vertebrata</taxon>
        <taxon>Euteleostomi</taxon>
        <taxon>Actinopterygii</taxon>
        <taxon>Neopterygii</taxon>
        <taxon>Teleostei</taxon>
        <taxon>Anguilliformes</taxon>
        <taxon>Anguillidae</taxon>
        <taxon>Anguilla</taxon>
    </lineage>
</organism>
<keyword evidence="1" id="KW-0472">Membrane</keyword>
<sequence length="46" mass="5485">MWCCFWEEEVDHPKIKTAVSVMMNLSFLCGTVLFLWRLKTFTNTAR</sequence>